<dbReference type="Proteomes" id="UP000077069">
    <property type="component" value="Unassembled WGS sequence"/>
</dbReference>
<reference evidence="2 3" key="1">
    <citation type="submission" date="2016-05" db="EMBL/GenBank/DDBJ databases">
        <title>Comparative analysis of secretome profiles of manganese(II)-oxidizing ascomycete fungi.</title>
        <authorList>
            <consortium name="DOE Joint Genome Institute"/>
            <person name="Zeiner C.A."/>
            <person name="Purvine S.O."/>
            <person name="Zink E.M."/>
            <person name="Wu S."/>
            <person name="Pasa-Tolic L."/>
            <person name="Chaput D.L."/>
            <person name="Haridas S."/>
            <person name="Grigoriev I.V."/>
            <person name="Santelli C.M."/>
            <person name="Hansel C.M."/>
        </authorList>
    </citation>
    <scope>NUCLEOTIDE SEQUENCE [LARGE SCALE GENOMIC DNA]</scope>
    <source>
        <strain evidence="2 3">AP3s5-JAC2a</strain>
    </source>
</reference>
<dbReference type="AlphaFoldDB" id="A0A177C589"/>
<dbReference type="RefSeq" id="XP_018032205.1">
    <property type="nucleotide sequence ID" value="XM_018185641.1"/>
</dbReference>
<feature type="region of interest" description="Disordered" evidence="1">
    <location>
        <begin position="550"/>
        <end position="569"/>
    </location>
</feature>
<dbReference type="InParanoid" id="A0A177C589"/>
<feature type="compositionally biased region" description="Polar residues" evidence="1">
    <location>
        <begin position="484"/>
        <end position="497"/>
    </location>
</feature>
<dbReference type="EMBL" id="KV441557">
    <property type="protein sequence ID" value="OAG01840.1"/>
    <property type="molecule type" value="Genomic_DNA"/>
</dbReference>
<gene>
    <name evidence="2" type="ORF">CC84DRAFT_242138</name>
</gene>
<name>A0A177C589_9PLEO</name>
<organism evidence="2 3">
    <name type="scientific">Paraphaeosphaeria sporulosa</name>
    <dbReference type="NCBI Taxonomy" id="1460663"/>
    <lineage>
        <taxon>Eukaryota</taxon>
        <taxon>Fungi</taxon>
        <taxon>Dikarya</taxon>
        <taxon>Ascomycota</taxon>
        <taxon>Pezizomycotina</taxon>
        <taxon>Dothideomycetes</taxon>
        <taxon>Pleosporomycetidae</taxon>
        <taxon>Pleosporales</taxon>
        <taxon>Massarineae</taxon>
        <taxon>Didymosphaeriaceae</taxon>
        <taxon>Paraphaeosphaeria</taxon>
    </lineage>
</organism>
<accession>A0A177C589</accession>
<keyword evidence="3" id="KW-1185">Reference proteome</keyword>
<proteinExistence type="predicted"/>
<protein>
    <submittedName>
        <fullName evidence="2">Uncharacterized protein</fullName>
    </submittedName>
</protein>
<feature type="compositionally biased region" description="Basic and acidic residues" evidence="1">
    <location>
        <begin position="499"/>
        <end position="512"/>
    </location>
</feature>
<evidence type="ECO:0000313" key="2">
    <source>
        <dbReference type="EMBL" id="OAG01840.1"/>
    </source>
</evidence>
<dbReference type="GeneID" id="28769127"/>
<evidence type="ECO:0000313" key="3">
    <source>
        <dbReference type="Proteomes" id="UP000077069"/>
    </source>
</evidence>
<evidence type="ECO:0000256" key="1">
    <source>
        <dbReference type="SAM" id="MobiDB-lite"/>
    </source>
</evidence>
<feature type="region of interest" description="Disordered" evidence="1">
    <location>
        <begin position="450"/>
        <end position="512"/>
    </location>
</feature>
<sequence length="656" mass="74779">MARRARVQVNQLSCAADQLQPKPLFRKHFASKPAQVNQLQRAACHLQLEPSFTKVSYGEVQGSFDPPLYSKEWLHVIPTFRGRNRWIARGVDRATVGDVALVDASARNDLRSVAIREADYSLALQRLRVSQAHERSLNEKLASLHRGEYLVEKGLLFARLLIADIDSIAQWFSSTPPHIFAPLRELHGQILSDLFDLKHEVNALSSVLRVRLNQHLGADTIRHMAVMHKLAIPIRKEHHKRYAMKKSIRRIWKQTRSPGDYSAAALDENDEFYDFTEASVRGDREDLHALEIHEDVQRTLALDRDPARWIATSFNMWFEHVMQQRWLSLRRVIYPLIKFANSDETTPNQKRMRKLAHDSFRQRLDEQEFRLPKPYGQDGFHGQDLFTLVRELQWIRNYRIERFPESIGKDEIRLARDFYGHMRGALYSRAHNEDVHRYWRMNYKRFARQSGHDKDQVQGMEGGGGRGEGVGHGEVVGGGIESSPRGNQTMPYNTNTARKPPEAHVSRKAESRRVISIESSEFLATAEQPQREAPALVMAFQASQAFQRAHAKPVSHASSSLSTDRPTEPQLAALRPSEPAIHDPFAARERPEAQASCPNVAPRASYKGTYKAASKVKRTGTRSATPPIAGKISKARKVGVGTRLANLLHFQKRSQR</sequence>
<feature type="compositionally biased region" description="Gly residues" evidence="1">
    <location>
        <begin position="460"/>
        <end position="480"/>
    </location>
</feature>
<dbReference type="OrthoDB" id="3781306at2759"/>